<evidence type="ECO:0000313" key="3">
    <source>
        <dbReference type="Proteomes" id="UP000234681"/>
    </source>
</evidence>
<reference evidence="2 3" key="2">
    <citation type="submission" date="2005-09" db="EMBL/GenBank/DDBJ databases">
        <authorList>
            <person name="Mural R.J."/>
            <person name="Li P.W."/>
            <person name="Adams M.D."/>
            <person name="Amanatides P.G."/>
            <person name="Baden-Tillson H."/>
            <person name="Barnstead M."/>
            <person name="Chin S.H."/>
            <person name="Dew I."/>
            <person name="Evans C.A."/>
            <person name="Ferriera S."/>
            <person name="Flanigan M."/>
            <person name="Fosler C."/>
            <person name="Glodek A."/>
            <person name="Gu Z."/>
            <person name="Holt R.A."/>
            <person name="Jennings D."/>
            <person name="Kraft C.L."/>
            <person name="Lu F."/>
            <person name="Nguyen T."/>
            <person name="Nusskern D.R."/>
            <person name="Pfannkoch C.M."/>
            <person name="Sitter C."/>
            <person name="Sutton G.G."/>
            <person name="Venter J.C."/>
            <person name="Wang Z."/>
            <person name="Woodage T."/>
            <person name="Zheng X.H."/>
            <person name="Zhong F."/>
        </authorList>
    </citation>
    <scope>NUCLEOTIDE SEQUENCE [LARGE SCALE GENOMIC DNA]</scope>
    <source>
        <strain evidence="2">BN</strain>
        <strain evidence="3">BN, Sprague-Dawley</strain>
    </source>
</reference>
<proteinExistence type="predicted"/>
<feature type="region of interest" description="Disordered" evidence="1">
    <location>
        <begin position="1"/>
        <end position="46"/>
    </location>
</feature>
<dbReference type="AlphaFoldDB" id="A6KRD2"/>
<dbReference type="EMBL" id="CH474095">
    <property type="protein sequence ID" value="EDL82917.1"/>
    <property type="molecule type" value="Genomic_DNA"/>
</dbReference>
<dbReference type="EMBL" id="CH474095">
    <property type="protein sequence ID" value="EDL82918.1"/>
    <property type="molecule type" value="Genomic_DNA"/>
</dbReference>
<organism evidence="2 3">
    <name type="scientific">Rattus norvegicus</name>
    <name type="common">Rat</name>
    <dbReference type="NCBI Taxonomy" id="10116"/>
    <lineage>
        <taxon>Eukaryota</taxon>
        <taxon>Metazoa</taxon>
        <taxon>Chordata</taxon>
        <taxon>Craniata</taxon>
        <taxon>Vertebrata</taxon>
        <taxon>Euteleostomi</taxon>
        <taxon>Mammalia</taxon>
        <taxon>Eutheria</taxon>
        <taxon>Euarchontoglires</taxon>
        <taxon>Glires</taxon>
        <taxon>Rodentia</taxon>
        <taxon>Myomorpha</taxon>
        <taxon>Muroidea</taxon>
        <taxon>Muridae</taxon>
        <taxon>Murinae</taxon>
        <taxon>Rattus</taxon>
    </lineage>
</organism>
<dbReference type="Proteomes" id="UP000234681">
    <property type="component" value="Chromosome 18"/>
</dbReference>
<gene>
    <name evidence="2" type="primary">RGD1559803_predicted</name>
    <name evidence="2" type="ORF">rCG_41726</name>
</gene>
<evidence type="ECO:0000313" key="2">
    <source>
        <dbReference type="EMBL" id="EDL82917.1"/>
    </source>
</evidence>
<protein>
    <submittedName>
        <fullName evidence="2">Similar to maestro (Predicted), isoform CRA_e</fullName>
    </submittedName>
</protein>
<accession>A6KRD2</accession>
<reference evidence="2" key="1">
    <citation type="journal article" date="2005" name="Genome Res.">
        <title>Gene and alternative splicing annotation with AIR.</title>
        <authorList>
            <person name="Florea L."/>
            <person name="Di Francesco V."/>
            <person name="Miller J."/>
            <person name="Turner R."/>
            <person name="Yao A."/>
            <person name="Harris M."/>
            <person name="Walenz B."/>
            <person name="Mobarry C."/>
            <person name="Merkulov G.V."/>
            <person name="Charlab R."/>
            <person name="Dew I."/>
            <person name="Deng Z."/>
            <person name="Istrail S."/>
            <person name="Li P."/>
            <person name="Sutton G."/>
        </authorList>
    </citation>
    <scope>NUCLEOTIDE SEQUENCE</scope>
    <source>
        <strain evidence="2">BN</strain>
    </source>
</reference>
<sequence>MEQMQRIPNQPLPTPASQSKKRRTPLSSFFSKVRHEVPSQSPLCKV</sequence>
<evidence type="ECO:0000256" key="1">
    <source>
        <dbReference type="SAM" id="MobiDB-lite"/>
    </source>
</evidence>
<name>A6KRD2_RAT</name>